<keyword evidence="3" id="KW-1185">Reference proteome</keyword>
<name>A0A8J8T9T0_HALGN</name>
<evidence type="ECO:0000256" key="1">
    <source>
        <dbReference type="SAM" id="Phobius"/>
    </source>
</evidence>
<keyword evidence="1" id="KW-0812">Transmembrane</keyword>
<proteinExistence type="predicted"/>
<sequence>MVISLSQLDFLPSDWLSGENEGSYLIFNNDQEDHYSSLNNFFYMSGFPAKNSILNLGSSFLYTLACFCLAAFLVVLKVTAFNNKMQ</sequence>
<protein>
    <submittedName>
        <fullName evidence="2">Uncharacterized protein</fullName>
    </submittedName>
</protein>
<evidence type="ECO:0000313" key="3">
    <source>
        <dbReference type="Proteomes" id="UP000785679"/>
    </source>
</evidence>
<feature type="transmembrane region" description="Helical" evidence="1">
    <location>
        <begin position="60"/>
        <end position="80"/>
    </location>
</feature>
<evidence type="ECO:0000313" key="2">
    <source>
        <dbReference type="EMBL" id="TNV86553.1"/>
    </source>
</evidence>
<keyword evidence="1" id="KW-0472">Membrane</keyword>
<dbReference type="AlphaFoldDB" id="A0A8J8T9T0"/>
<keyword evidence="1" id="KW-1133">Transmembrane helix</keyword>
<dbReference type="Proteomes" id="UP000785679">
    <property type="component" value="Unassembled WGS sequence"/>
</dbReference>
<reference evidence="2" key="1">
    <citation type="submission" date="2019-06" db="EMBL/GenBank/DDBJ databases">
        <authorList>
            <person name="Zheng W."/>
        </authorList>
    </citation>
    <scope>NUCLEOTIDE SEQUENCE</scope>
    <source>
        <strain evidence="2">QDHG01</strain>
    </source>
</reference>
<gene>
    <name evidence="2" type="ORF">FGO68_gene223</name>
</gene>
<organism evidence="2 3">
    <name type="scientific">Halteria grandinella</name>
    <dbReference type="NCBI Taxonomy" id="5974"/>
    <lineage>
        <taxon>Eukaryota</taxon>
        <taxon>Sar</taxon>
        <taxon>Alveolata</taxon>
        <taxon>Ciliophora</taxon>
        <taxon>Intramacronucleata</taxon>
        <taxon>Spirotrichea</taxon>
        <taxon>Stichotrichia</taxon>
        <taxon>Sporadotrichida</taxon>
        <taxon>Halteriidae</taxon>
        <taxon>Halteria</taxon>
    </lineage>
</organism>
<dbReference type="EMBL" id="RRYP01000993">
    <property type="protein sequence ID" value="TNV86553.1"/>
    <property type="molecule type" value="Genomic_DNA"/>
</dbReference>
<accession>A0A8J8T9T0</accession>
<comment type="caution">
    <text evidence="2">The sequence shown here is derived from an EMBL/GenBank/DDBJ whole genome shotgun (WGS) entry which is preliminary data.</text>
</comment>